<feature type="compositionally biased region" description="Basic and acidic residues" evidence="1">
    <location>
        <begin position="844"/>
        <end position="853"/>
    </location>
</feature>
<name>A0A5C4VYR4_9ACTN</name>
<comment type="caution">
    <text evidence="2">The sequence shown here is derived from an EMBL/GenBank/DDBJ whole genome shotgun (WGS) entry which is preliminary data.</text>
</comment>
<dbReference type="Pfam" id="PF05045">
    <property type="entry name" value="RgpF"/>
    <property type="match status" value="1"/>
</dbReference>
<sequence length="853" mass="95920">MTPAQFIHAWHALVARWEALASEDRKAADALLADTVRSGLHPHPGEELATPDAETLLACEIAVVRRARAMKGARYARAHRDLKVLRDGDIDPVEHFCRVGWRWLRSPRRDFDVWWYWSQYLDPERDDINPLLFHVLVGRHAGHRTSPPQVSPRPGALPPSPAPRRICLYAAYDADGIVDDYVLHYLRELSRHADVYYLADGVMARTELAKLADVTVAAWSIPHGRYDFGSFSMLATELVGWDTIDGYDELLFANDSCYLLRSLDEAFARMDARPADWWGLQATKMDFSRSEGHLAPVPLARAKTLHTELEDWNPHYRMHLSSYLLAFRPPVFRDPGFRRRLGAVVKQAHKELVILKYEIGLSDYLVKAGFDFATFIDDLYPFHPLYSSDYFELLDRGFPLLKRNFIGEYPGTPDLGRWRERVLEHVPDARVDLIEPNLRRVAPADKLVRTHRISTGPDGRVDYQRRLNKKEFRVEDRVAPRFDHWWAFPVSTPEHVLTGNERAIFEEVRDDPSIKKIVLTRSRAVAPEGANVVSVPLDSRAGQEHLARAGQVFVRHSAELTLPWELDMDQHRVIDVGAGLPRPAHALDAREALSSSPQRRGRRAERHVLVATGSADSMPADAREDGAREDGAPSLELWATGQPRHAFLLRAEEDLPADLRAELAGLRAELAGRRLALWLPAAGRCLPDLDDAGLDALAAWARRNDTVIGVRSNAEAHRLAGLDPLLLMPRRLPHVEVLYRAADVLVSDNSHHLAEFLLTGRPVVVLGGADGEQDLPGPACDSGADLVASLERALGVRSEDDLERYARCRERLVGHADDGAARRVVQQVRRASLSDPAPPPAVRAPRERRPARR</sequence>
<organism evidence="2 3">
    <name type="scientific">Nocardioides albidus</name>
    <dbReference type="NCBI Taxonomy" id="1517589"/>
    <lineage>
        <taxon>Bacteria</taxon>
        <taxon>Bacillati</taxon>
        <taxon>Actinomycetota</taxon>
        <taxon>Actinomycetes</taxon>
        <taxon>Propionibacteriales</taxon>
        <taxon>Nocardioidaceae</taxon>
        <taxon>Nocardioides</taxon>
    </lineage>
</organism>
<dbReference type="Proteomes" id="UP000313231">
    <property type="component" value="Unassembled WGS sequence"/>
</dbReference>
<protein>
    <submittedName>
        <fullName evidence="2">Uncharacterized protein</fullName>
    </submittedName>
</protein>
<dbReference type="EMBL" id="VDMP01000022">
    <property type="protein sequence ID" value="TNM41097.1"/>
    <property type="molecule type" value="Genomic_DNA"/>
</dbReference>
<evidence type="ECO:0000313" key="3">
    <source>
        <dbReference type="Proteomes" id="UP000313231"/>
    </source>
</evidence>
<dbReference type="InterPro" id="IPR043148">
    <property type="entry name" value="TagF_C"/>
</dbReference>
<evidence type="ECO:0000313" key="2">
    <source>
        <dbReference type="EMBL" id="TNM41097.1"/>
    </source>
</evidence>
<gene>
    <name evidence="2" type="ORF">FHP29_08750</name>
</gene>
<feature type="region of interest" description="Disordered" evidence="1">
    <location>
        <begin position="827"/>
        <end position="853"/>
    </location>
</feature>
<dbReference type="InterPro" id="IPR007739">
    <property type="entry name" value="RgpF"/>
</dbReference>
<dbReference type="SUPFAM" id="SSF53756">
    <property type="entry name" value="UDP-Glycosyltransferase/glycogen phosphorylase"/>
    <property type="match status" value="1"/>
</dbReference>
<keyword evidence="3" id="KW-1185">Reference proteome</keyword>
<dbReference type="Gene3D" id="3.40.50.12580">
    <property type="match status" value="1"/>
</dbReference>
<proteinExistence type="predicted"/>
<evidence type="ECO:0000256" key="1">
    <source>
        <dbReference type="SAM" id="MobiDB-lite"/>
    </source>
</evidence>
<dbReference type="AlphaFoldDB" id="A0A5C4VYR4"/>
<dbReference type="RefSeq" id="WP_139622492.1">
    <property type="nucleotide sequence ID" value="NZ_VDMP01000022.1"/>
</dbReference>
<reference evidence="2 3" key="1">
    <citation type="journal article" date="2016" name="Int. J. Syst. Evol. Microbiol.">
        <title>Nocardioides albidus sp. nov., an actinobacterium isolated from garden soil.</title>
        <authorList>
            <person name="Singh H."/>
            <person name="Du J."/>
            <person name="Trinh H."/>
            <person name="Won K."/>
            <person name="Yang J.E."/>
            <person name="Yin C."/>
            <person name="Kook M."/>
            <person name="Yi T.H."/>
        </authorList>
    </citation>
    <scope>NUCLEOTIDE SEQUENCE [LARGE SCALE GENOMIC DNA]</scope>
    <source>
        <strain evidence="2 3">CCTCC AB 2015297</strain>
    </source>
</reference>
<dbReference type="OrthoDB" id="9815339at2"/>
<accession>A0A5C4VYR4</accession>